<dbReference type="GO" id="GO:0051539">
    <property type="term" value="F:4 iron, 4 sulfur cluster binding"/>
    <property type="evidence" value="ECO:0007669"/>
    <property type="project" value="UniProtKB-KW"/>
</dbReference>
<dbReference type="Pfam" id="PF23445">
    <property type="entry name" value="WHD_SNRNP200"/>
    <property type="match status" value="1"/>
</dbReference>
<keyword evidence="9" id="KW-0238">DNA-binding</keyword>
<comment type="caution">
    <text evidence="12">The sequence shown here is derived from an EMBL/GenBank/DDBJ whole genome shotgun (WGS) entry which is preliminary data.</text>
</comment>
<dbReference type="InterPro" id="IPR043502">
    <property type="entry name" value="DNA/RNA_pol_sf"/>
</dbReference>
<dbReference type="EC" id="2.7.7.7" evidence="9"/>
<feature type="region of interest" description="Disordered" evidence="10">
    <location>
        <begin position="633"/>
        <end position="652"/>
    </location>
</feature>
<dbReference type="InterPro" id="IPR029703">
    <property type="entry name" value="POL2"/>
</dbReference>
<feature type="compositionally biased region" description="Basic residues" evidence="10">
    <location>
        <begin position="20"/>
        <end position="32"/>
    </location>
</feature>
<keyword evidence="9" id="KW-0539">Nucleus</keyword>
<keyword evidence="12" id="KW-0687">Ribonucleoprotein</keyword>
<keyword evidence="9" id="KW-0863">Zinc-finger</keyword>
<dbReference type="GO" id="GO:0003887">
    <property type="term" value="F:DNA-directed DNA polymerase activity"/>
    <property type="evidence" value="ECO:0007669"/>
    <property type="project" value="UniProtKB-KW"/>
</dbReference>
<dbReference type="FunFam" id="1.10.10.10:FF:000012">
    <property type="entry name" value="U5 small nuclear ribonucleoprotein helicase"/>
    <property type="match status" value="1"/>
</dbReference>
<name>A0A2V0P1N9_9CHLO</name>
<dbReference type="Gene3D" id="3.30.342.10">
    <property type="entry name" value="DNA Polymerase, chain B, domain 1"/>
    <property type="match status" value="1"/>
</dbReference>
<gene>
    <name evidence="12" type="ORF">Rsub_06118</name>
</gene>
<feature type="compositionally biased region" description="Gly residues" evidence="10">
    <location>
        <begin position="226"/>
        <end position="243"/>
    </location>
</feature>
<accession>A0A2V0P1N9</accession>
<keyword evidence="9" id="KW-0004">4Fe-4S</keyword>
<keyword evidence="9" id="KW-0862">Zinc</keyword>
<dbReference type="GO" id="GO:0006287">
    <property type="term" value="P:base-excision repair, gap-filling"/>
    <property type="evidence" value="ECO:0007669"/>
    <property type="project" value="TreeGrafter"/>
</dbReference>
<evidence type="ECO:0000256" key="7">
    <source>
        <dbReference type="ARBA" id="ARBA00022840"/>
    </source>
</evidence>
<dbReference type="PANTHER" id="PTHR10670">
    <property type="entry name" value="DNA POLYMERASE EPSILON CATALYTIC SUBUNIT A"/>
    <property type="match status" value="1"/>
</dbReference>
<dbReference type="Gene3D" id="3.40.50.300">
    <property type="entry name" value="P-loop containing nucleotide triphosphate hydrolases"/>
    <property type="match status" value="1"/>
</dbReference>
<keyword evidence="5" id="KW-0378">Hydrolase</keyword>
<sequence length="1528" mass="165424">MGKFKSMGVSGDRDGGGGRGRGRGGRGGKPRKTLNGNYIKQHGGEGGGGADDQRPQLAQQKKDDALEATLGWPLFTEGPDRLGWLMNFTTASHEDKDSGQVVSAVDCYFMCQDGTMFKARVLHAPYFYLQEGMERDVDSWLRRRFEGRLRDVVVVDKEDLDLKNHLSGLKRRLLRVVFWNVQQLMEVRREVAPIVARNRGRSGVADALSALRAEQQAQQAAMMLDGGPGGGGGGGGGAGPSGGDRGRVKDVQESLLDLREHDVPYHVRFAIDTGVRAGHWFGVAAEDGHISLTHREDLKKRAEPVVCAFDIETTKLPLQFPNAEYDQIFMISYMLDRQGFLIVNREVVGGDISDFEFTPKPEYEGPFTVINVADEAALLRECYIHPFIFSLATIIPMPPDEVLRKGSGTLCEQLLMVQAYRANIVCPNKHVGGGEVMYDGHPLETETYIGGKVEAIESGVFRSDLPVRFKCKPAAYQSLIDNLDRDMGYAITHDAGWALEDCDNYAEVRAAIVEKLESLRDAPNREEVPLIYHLDVAAMYPNIILTNRLQPSAIVTDEDCAACDFNRPGKNCLRTMEWVWRGEHFSCKRSEYNAVKRQLASETFGPATAAEAGGYGGGGRGGGGGFGGGRGGGGGFGGGRGDGGGGGGRGGGGGGGGGFGGFGRGGGGGGAAGGGDEDAGGGARTWGELGREEQARLLKDRLKKYCQKVYKRVLDKPVVESRTAGICQRENPFYINTVRDFRDRRYEYKGLNKKWKGKLDDARKAGDALAAAEASDMVVLYDSLQLAHKCILNSFYGYVMRKGARWYSMEMAGVVTYTGAQIIQRACGLVEQLGKPLELDTDGIWCALPGSFPENYKLTNKKLGKSFALSYPCIMLNVMVAEHNTNDQYATLVDPVKKAYEVSSEMSIEFEVDGPYKAMTRPSYSAITRHAAGGKPALVFAPSRRHARLMALELMTAAAADGEPHRFRLAAEGDLAPYLPRIKERALAHAVEYGVGYLHEGMEEGQRALVEMLHTSGAIQVLVVTAHACWGLRPSASLVVVAGTQYYDSSGGGGGDYPVSDLVQMMGRASRPGLDDVGKVLLLCAAPRKEYYKKFLLEPLPVESHLDAALHDAFVAEVVARTIENKQDAVDYLTWTFYYRRLSQNPNYYNLTGASHRHLSDHLSDLVEATIADLEQSKVVTVEDEMDVSPLNLGMIAAYYGIAYTTVELFASSLTAKTKLKGLLEIVSAASEFDTLPVRPGEEAAVEKLLAHAPVAVDRPRYTDPHTKANALLQAHFSRVPLSGDMAADQRTVVAEAVKLLQAAVDVIASSGWLSPALAAMELSQMATQALWERDPPLLQLPGVTKELAARAGEAGVDGVFALIDMGEEERRELLQMTDPQLAALAGVCTRYPDISLTFEGPPGGAVPAGGQSAISVSLERDTDGLRLGPGGELPPVHAPRFPARRDEGWWLVLGDPKANRLLAIKRVSLGAASKVKLAFEAPAEPGAAALTLFFMCDSWLGCDQEYEVELKVTEAEEGSDGDGSGSE</sequence>
<feature type="region of interest" description="Disordered" evidence="10">
    <location>
        <begin position="224"/>
        <end position="246"/>
    </location>
</feature>
<feature type="domain" description="Helicase C-terminal" evidence="11">
    <location>
        <begin position="933"/>
        <end position="1122"/>
    </location>
</feature>
<dbReference type="GO" id="GO:0008622">
    <property type="term" value="C:epsilon DNA polymerase complex"/>
    <property type="evidence" value="ECO:0007669"/>
    <property type="project" value="InterPro"/>
</dbReference>
<dbReference type="GO" id="GO:0003677">
    <property type="term" value="F:DNA binding"/>
    <property type="evidence" value="ECO:0007669"/>
    <property type="project" value="UniProtKB-KW"/>
</dbReference>
<dbReference type="Proteomes" id="UP000247498">
    <property type="component" value="Unassembled WGS sequence"/>
</dbReference>
<dbReference type="SMART" id="SM00486">
    <property type="entry name" value="POLBc"/>
    <property type="match status" value="1"/>
</dbReference>
<feature type="region of interest" description="Disordered" evidence="10">
    <location>
        <begin position="667"/>
        <end position="687"/>
    </location>
</feature>
<dbReference type="PROSITE" id="PS51194">
    <property type="entry name" value="HELICASE_CTER"/>
    <property type="match status" value="1"/>
</dbReference>
<dbReference type="InterPro" id="IPR023211">
    <property type="entry name" value="DNA_pol_palm_dom_sf"/>
</dbReference>
<dbReference type="Gene3D" id="1.10.3380.10">
    <property type="entry name" value="Sec63 N-terminal domain-like domain"/>
    <property type="match status" value="1"/>
</dbReference>
<dbReference type="InterPro" id="IPR006172">
    <property type="entry name" value="DNA-dir_DNA_pol_B"/>
</dbReference>
<dbReference type="GO" id="GO:0008310">
    <property type="term" value="F:single-stranded DNA 3'-5' DNA exonuclease activity"/>
    <property type="evidence" value="ECO:0007669"/>
    <property type="project" value="TreeGrafter"/>
</dbReference>
<evidence type="ECO:0000256" key="1">
    <source>
        <dbReference type="ARBA" id="ARBA00005755"/>
    </source>
</evidence>
<evidence type="ECO:0000256" key="10">
    <source>
        <dbReference type="SAM" id="MobiDB-lite"/>
    </source>
</evidence>
<dbReference type="GO" id="GO:1990904">
    <property type="term" value="C:ribonucleoprotein complex"/>
    <property type="evidence" value="ECO:0007669"/>
    <property type="project" value="UniProtKB-KW"/>
</dbReference>
<dbReference type="OrthoDB" id="531018at2759"/>
<keyword evidence="2 9" id="KW-0808">Transferase</keyword>
<dbReference type="SMART" id="SM00973">
    <property type="entry name" value="Sec63"/>
    <property type="match status" value="1"/>
</dbReference>
<keyword evidence="4" id="KW-0547">Nucleotide-binding</keyword>
<reference evidence="12 13" key="1">
    <citation type="journal article" date="2018" name="Sci. Rep.">
        <title>Raphidocelis subcapitata (=Pseudokirchneriella subcapitata) provides an insight into genome evolution and environmental adaptations in the Sphaeropleales.</title>
        <authorList>
            <person name="Suzuki S."/>
            <person name="Yamaguchi H."/>
            <person name="Nakajima N."/>
            <person name="Kawachi M."/>
        </authorList>
    </citation>
    <scope>NUCLEOTIDE SEQUENCE [LARGE SCALE GENOMIC DNA]</scope>
    <source>
        <strain evidence="12 13">NIES-35</strain>
    </source>
</reference>
<dbReference type="InterPro" id="IPR057842">
    <property type="entry name" value="WH_MER3"/>
</dbReference>
<dbReference type="Pfam" id="PF02889">
    <property type="entry name" value="Sec63"/>
    <property type="match status" value="1"/>
</dbReference>
<evidence type="ECO:0000256" key="5">
    <source>
        <dbReference type="ARBA" id="ARBA00022801"/>
    </source>
</evidence>
<dbReference type="PANTHER" id="PTHR10670:SF0">
    <property type="entry name" value="DNA POLYMERASE EPSILON CATALYTIC SUBUNIT A"/>
    <property type="match status" value="1"/>
</dbReference>
<evidence type="ECO:0000256" key="8">
    <source>
        <dbReference type="ARBA" id="ARBA00022932"/>
    </source>
</evidence>
<comment type="function">
    <text evidence="9">DNA polymerase II participates in chromosomal DNA replication.</text>
</comment>
<dbReference type="InterPro" id="IPR006133">
    <property type="entry name" value="DNA-dir_DNA_pol_B_exonuc"/>
</dbReference>
<dbReference type="GO" id="GO:0004386">
    <property type="term" value="F:helicase activity"/>
    <property type="evidence" value="ECO:0007669"/>
    <property type="project" value="UniProtKB-KW"/>
</dbReference>
<dbReference type="InterPro" id="IPR035892">
    <property type="entry name" value="C2_domain_sf"/>
</dbReference>
<evidence type="ECO:0000256" key="3">
    <source>
        <dbReference type="ARBA" id="ARBA00022695"/>
    </source>
</evidence>
<dbReference type="Gene3D" id="1.10.150.20">
    <property type="entry name" value="5' to 3' exonuclease, C-terminal subdomain"/>
    <property type="match status" value="1"/>
</dbReference>
<dbReference type="SUPFAM" id="SSF52540">
    <property type="entry name" value="P-loop containing nucleoside triphosphate hydrolases"/>
    <property type="match status" value="1"/>
</dbReference>
<dbReference type="InterPro" id="IPR014756">
    <property type="entry name" value="Ig_E-set"/>
</dbReference>
<evidence type="ECO:0000313" key="13">
    <source>
        <dbReference type="Proteomes" id="UP000247498"/>
    </source>
</evidence>
<dbReference type="GO" id="GO:0000278">
    <property type="term" value="P:mitotic cell cycle"/>
    <property type="evidence" value="ECO:0007669"/>
    <property type="project" value="TreeGrafter"/>
</dbReference>
<dbReference type="GO" id="GO:0008270">
    <property type="term" value="F:zinc ion binding"/>
    <property type="evidence" value="ECO:0007669"/>
    <property type="project" value="UniProtKB-KW"/>
</dbReference>
<comment type="subcellular location">
    <subcellularLocation>
        <location evidence="9">Nucleus</location>
    </subcellularLocation>
</comment>
<organism evidence="12 13">
    <name type="scientific">Raphidocelis subcapitata</name>
    <dbReference type="NCBI Taxonomy" id="307507"/>
    <lineage>
        <taxon>Eukaryota</taxon>
        <taxon>Viridiplantae</taxon>
        <taxon>Chlorophyta</taxon>
        <taxon>core chlorophytes</taxon>
        <taxon>Chlorophyceae</taxon>
        <taxon>CS clade</taxon>
        <taxon>Sphaeropleales</taxon>
        <taxon>Selenastraceae</taxon>
        <taxon>Raphidocelis</taxon>
    </lineage>
</organism>
<keyword evidence="9" id="KW-0408">Iron</keyword>
<evidence type="ECO:0000313" key="12">
    <source>
        <dbReference type="EMBL" id="GBF93786.1"/>
    </source>
</evidence>
<feature type="compositionally biased region" description="Gly residues" evidence="10">
    <location>
        <begin position="667"/>
        <end position="684"/>
    </location>
</feature>
<keyword evidence="7" id="KW-0067">ATP-binding</keyword>
<dbReference type="Gene3D" id="3.30.420.10">
    <property type="entry name" value="Ribonuclease H-like superfamily/Ribonuclease H"/>
    <property type="match status" value="1"/>
</dbReference>
<dbReference type="FunFam" id="1.10.3380.10:FF:000002">
    <property type="entry name" value="Activating signal cointegrator 1 complex subunit 3"/>
    <property type="match status" value="1"/>
</dbReference>
<keyword evidence="9" id="KW-0411">Iron-sulfur</keyword>
<dbReference type="SUPFAM" id="SSF56672">
    <property type="entry name" value="DNA/RNA polymerases"/>
    <property type="match status" value="1"/>
</dbReference>
<feature type="region of interest" description="Disordered" evidence="10">
    <location>
        <begin position="1"/>
        <end position="62"/>
    </location>
</feature>
<dbReference type="InterPro" id="IPR004179">
    <property type="entry name" value="Sec63-dom"/>
</dbReference>
<evidence type="ECO:0000256" key="2">
    <source>
        <dbReference type="ARBA" id="ARBA00022679"/>
    </source>
</evidence>
<dbReference type="SUPFAM" id="SSF81296">
    <property type="entry name" value="E set domains"/>
    <property type="match status" value="1"/>
</dbReference>
<comment type="similarity">
    <text evidence="1 9">Belongs to the DNA polymerase type-B family.</text>
</comment>
<dbReference type="Gene3D" id="2.60.40.150">
    <property type="entry name" value="C2 domain"/>
    <property type="match status" value="1"/>
</dbReference>
<evidence type="ECO:0000256" key="4">
    <source>
        <dbReference type="ARBA" id="ARBA00022741"/>
    </source>
</evidence>
<keyword evidence="3 9" id="KW-0548">Nucleotidyltransferase</keyword>
<dbReference type="GO" id="GO:0005524">
    <property type="term" value="F:ATP binding"/>
    <property type="evidence" value="ECO:0007669"/>
    <property type="project" value="UniProtKB-KW"/>
</dbReference>
<dbReference type="SMART" id="SM00490">
    <property type="entry name" value="HELICc"/>
    <property type="match status" value="1"/>
</dbReference>
<keyword evidence="9" id="KW-0235">DNA replication</keyword>
<dbReference type="Pfam" id="PF00136">
    <property type="entry name" value="DNA_pol_B"/>
    <property type="match status" value="1"/>
</dbReference>
<dbReference type="InterPro" id="IPR012337">
    <property type="entry name" value="RNaseH-like_sf"/>
</dbReference>
<protein>
    <recommendedName>
        <fullName evidence="9">DNA polymerase epsilon catalytic subunit</fullName>
        <ecNumber evidence="9">2.7.7.7</ecNumber>
    </recommendedName>
</protein>
<dbReference type="InterPro" id="IPR001650">
    <property type="entry name" value="Helicase_C-like"/>
</dbReference>
<dbReference type="InParanoid" id="A0A2V0P1N9"/>
<dbReference type="EMBL" id="BDRX01000044">
    <property type="protein sequence ID" value="GBF93786.1"/>
    <property type="molecule type" value="Genomic_DNA"/>
</dbReference>
<evidence type="ECO:0000259" key="11">
    <source>
        <dbReference type="PROSITE" id="PS51194"/>
    </source>
</evidence>
<dbReference type="STRING" id="307507.A0A2V0P1N9"/>
<dbReference type="GO" id="GO:0006297">
    <property type="term" value="P:nucleotide-excision repair, DNA gap filling"/>
    <property type="evidence" value="ECO:0007669"/>
    <property type="project" value="TreeGrafter"/>
</dbReference>
<dbReference type="Gene3D" id="3.90.1600.10">
    <property type="entry name" value="Palm domain of DNA polymerase"/>
    <property type="match status" value="1"/>
</dbReference>
<comment type="cofactor">
    <cofactor evidence="9">
        <name>[4Fe-4S] cluster</name>
        <dbReference type="ChEBI" id="CHEBI:49883"/>
    </cofactor>
</comment>
<keyword evidence="8 9" id="KW-0239">DNA-directed DNA polymerase</keyword>
<evidence type="ECO:0000256" key="9">
    <source>
        <dbReference type="RuleBase" id="RU365029"/>
    </source>
</evidence>
<dbReference type="GO" id="GO:0006272">
    <property type="term" value="P:leading strand elongation"/>
    <property type="evidence" value="ECO:0007669"/>
    <property type="project" value="TreeGrafter"/>
</dbReference>
<dbReference type="Gene3D" id="1.10.10.10">
    <property type="entry name" value="Winged helix-like DNA-binding domain superfamily/Winged helix DNA-binding domain"/>
    <property type="match status" value="1"/>
</dbReference>
<proteinExistence type="inferred from homology"/>
<dbReference type="GO" id="GO:0045004">
    <property type="term" value="P:DNA replication proofreading"/>
    <property type="evidence" value="ECO:0007669"/>
    <property type="project" value="TreeGrafter"/>
</dbReference>
<evidence type="ECO:0000256" key="6">
    <source>
        <dbReference type="ARBA" id="ARBA00022806"/>
    </source>
</evidence>
<dbReference type="SUPFAM" id="SSF158702">
    <property type="entry name" value="Sec63 N-terminal domain-like"/>
    <property type="match status" value="1"/>
</dbReference>
<keyword evidence="6 12" id="KW-0347">Helicase</keyword>
<dbReference type="SUPFAM" id="SSF53098">
    <property type="entry name" value="Ribonuclease H-like"/>
    <property type="match status" value="1"/>
</dbReference>
<keyword evidence="13" id="KW-1185">Reference proteome</keyword>
<dbReference type="InterPro" id="IPR006134">
    <property type="entry name" value="DNA-dir_DNA_pol_B_multi_dom"/>
</dbReference>
<dbReference type="InterPro" id="IPR036388">
    <property type="entry name" value="WH-like_DNA-bd_sf"/>
</dbReference>
<comment type="catalytic activity">
    <reaction evidence="9">
        <text>DNA(n) + a 2'-deoxyribonucleoside 5'-triphosphate = DNA(n+1) + diphosphate</text>
        <dbReference type="Rhea" id="RHEA:22508"/>
        <dbReference type="Rhea" id="RHEA-COMP:17339"/>
        <dbReference type="Rhea" id="RHEA-COMP:17340"/>
        <dbReference type="ChEBI" id="CHEBI:33019"/>
        <dbReference type="ChEBI" id="CHEBI:61560"/>
        <dbReference type="ChEBI" id="CHEBI:173112"/>
        <dbReference type="EC" id="2.7.7.7"/>
    </reaction>
</comment>
<dbReference type="InterPro" id="IPR027417">
    <property type="entry name" value="P-loop_NTPase"/>
</dbReference>
<keyword evidence="9" id="KW-0479">Metal-binding</keyword>
<dbReference type="InterPro" id="IPR036397">
    <property type="entry name" value="RNaseH_sf"/>
</dbReference>
<dbReference type="Pfam" id="PF03104">
    <property type="entry name" value="DNA_pol_B_exo1"/>
    <property type="match status" value="1"/>
</dbReference>